<comment type="caution">
    <text evidence="8">Lacks conserved residue(s) required for the propagation of feature annotation.</text>
</comment>
<feature type="transmembrane region" description="Helical" evidence="8">
    <location>
        <begin position="102"/>
        <end position="123"/>
    </location>
</feature>
<gene>
    <name evidence="10" type="ORF">C0630_16430</name>
</gene>
<evidence type="ECO:0000256" key="8">
    <source>
        <dbReference type="RuleBase" id="RU365088"/>
    </source>
</evidence>
<protein>
    <recommendedName>
        <fullName evidence="8">Bcr/CflA family efflux transporter</fullName>
    </recommendedName>
</protein>
<comment type="caution">
    <text evidence="10">The sequence shown here is derived from an EMBL/GenBank/DDBJ whole genome shotgun (WGS) entry which is preliminary data.</text>
</comment>
<feature type="transmembrane region" description="Helical" evidence="8">
    <location>
        <begin position="216"/>
        <end position="239"/>
    </location>
</feature>
<dbReference type="CDD" id="cd17320">
    <property type="entry name" value="MFS_MdfA_MDR_like"/>
    <property type="match status" value="1"/>
</dbReference>
<dbReference type="SUPFAM" id="SSF103473">
    <property type="entry name" value="MFS general substrate transporter"/>
    <property type="match status" value="1"/>
</dbReference>
<evidence type="ECO:0000256" key="1">
    <source>
        <dbReference type="ARBA" id="ARBA00004651"/>
    </source>
</evidence>
<keyword evidence="3 8" id="KW-0813">Transport</keyword>
<keyword evidence="8" id="KW-0997">Cell inner membrane</keyword>
<dbReference type="PANTHER" id="PTHR42718:SF46">
    <property type="entry name" value="BLR6921 PROTEIN"/>
    <property type="match status" value="1"/>
</dbReference>
<dbReference type="Gene3D" id="1.20.1720.10">
    <property type="entry name" value="Multidrug resistance protein D"/>
    <property type="match status" value="1"/>
</dbReference>
<evidence type="ECO:0000256" key="7">
    <source>
        <dbReference type="ARBA" id="ARBA00023136"/>
    </source>
</evidence>
<keyword evidence="4" id="KW-1003">Cell membrane</keyword>
<dbReference type="GO" id="GO:1990961">
    <property type="term" value="P:xenobiotic detoxification by transmembrane export across the plasma membrane"/>
    <property type="evidence" value="ECO:0007669"/>
    <property type="project" value="InterPro"/>
</dbReference>
<evidence type="ECO:0000259" key="9">
    <source>
        <dbReference type="PROSITE" id="PS50850"/>
    </source>
</evidence>
<organism evidence="10 11">
    <name type="scientific">Sedimenticola selenatireducens</name>
    <dbReference type="NCBI Taxonomy" id="191960"/>
    <lineage>
        <taxon>Bacteria</taxon>
        <taxon>Pseudomonadati</taxon>
        <taxon>Pseudomonadota</taxon>
        <taxon>Gammaproteobacteria</taxon>
        <taxon>Chromatiales</taxon>
        <taxon>Sedimenticolaceae</taxon>
        <taxon>Sedimenticola</taxon>
    </lineage>
</organism>
<keyword evidence="5 8" id="KW-0812">Transmembrane</keyword>
<comment type="subcellular location">
    <subcellularLocation>
        <location evidence="8">Cell inner membrane</location>
        <topology evidence="8">Multi-pass membrane protein</topology>
    </subcellularLocation>
    <subcellularLocation>
        <location evidence="1">Cell membrane</location>
        <topology evidence="1">Multi-pass membrane protein</topology>
    </subcellularLocation>
</comment>
<evidence type="ECO:0000256" key="4">
    <source>
        <dbReference type="ARBA" id="ARBA00022475"/>
    </source>
</evidence>
<feature type="transmembrane region" description="Helical" evidence="8">
    <location>
        <begin position="46"/>
        <end position="65"/>
    </location>
</feature>
<dbReference type="GO" id="GO:0005886">
    <property type="term" value="C:plasma membrane"/>
    <property type="evidence" value="ECO:0007669"/>
    <property type="project" value="UniProtKB-SubCell"/>
</dbReference>
<feature type="transmembrane region" description="Helical" evidence="8">
    <location>
        <begin position="163"/>
        <end position="182"/>
    </location>
</feature>
<feature type="transmembrane region" description="Helical" evidence="8">
    <location>
        <begin position="12"/>
        <end position="34"/>
    </location>
</feature>
<feature type="transmembrane region" description="Helical" evidence="8">
    <location>
        <begin position="135"/>
        <end position="157"/>
    </location>
</feature>
<sequence>MSHALPPHRFLIPNLLGQMAFGLIAMTLSIPSMQEWGAIFGEDQPTVQMTLSAYLLLYGTAQLIYGPLSDRYGRKRLLMLGLILAGVGSALAALAPSLPLLIAARALQGAGCAAGMVLGRAMVQDFFDGPERTRVMAYTGMAMGLCPPLGTIIGGQIHVSVGWQGNFVLSALLALVMLLAAWRGLPVHRKQPIRVDSHWLSEMLAAYRQLLRAPIFLGYIGVIGMSTAVFYVFLGGAPIVLGSYGVGPDGIGWYIAAIPLAYIFGNYATSHLIHRLGEPLTMTIGQGLALASIGLLLWLSFIGIHTPLAFTLPLMLLGIGHGFIMPPSLASTVSVIPALAGAAAAVAGLLQQLMGAIGGLVVGLVPHEGTTNLGWMLLGFTLLAIIMQLLLRHAQVAGAVHPGETS</sequence>
<evidence type="ECO:0000256" key="3">
    <source>
        <dbReference type="ARBA" id="ARBA00022448"/>
    </source>
</evidence>
<comment type="similarity">
    <text evidence="2 8">Belongs to the major facilitator superfamily. Bcr/CmlA family.</text>
</comment>
<feature type="transmembrane region" description="Helical" evidence="8">
    <location>
        <begin position="373"/>
        <end position="391"/>
    </location>
</feature>
<feature type="domain" description="Major facilitator superfamily (MFS) profile" evidence="9">
    <location>
        <begin position="10"/>
        <end position="396"/>
    </location>
</feature>
<dbReference type="NCBIfam" id="TIGR00710">
    <property type="entry name" value="efflux_Bcr_CflA"/>
    <property type="match status" value="1"/>
</dbReference>
<keyword evidence="7 8" id="KW-0472">Membrane</keyword>
<evidence type="ECO:0000256" key="6">
    <source>
        <dbReference type="ARBA" id="ARBA00022989"/>
    </source>
</evidence>
<dbReference type="InterPro" id="IPR011701">
    <property type="entry name" value="MFS"/>
</dbReference>
<name>A0A2N6CTC2_9GAMM</name>
<accession>A0A2N6CTC2</accession>
<evidence type="ECO:0000313" key="11">
    <source>
        <dbReference type="Proteomes" id="UP000235015"/>
    </source>
</evidence>
<dbReference type="GO" id="GO:0042910">
    <property type="term" value="F:xenobiotic transmembrane transporter activity"/>
    <property type="evidence" value="ECO:0007669"/>
    <property type="project" value="InterPro"/>
</dbReference>
<feature type="transmembrane region" description="Helical" evidence="8">
    <location>
        <begin position="251"/>
        <end position="268"/>
    </location>
</feature>
<dbReference type="InterPro" id="IPR004812">
    <property type="entry name" value="Efflux_drug-R_Bcr/CmlA"/>
</dbReference>
<dbReference type="PROSITE" id="PS50850">
    <property type="entry name" value="MFS"/>
    <property type="match status" value="1"/>
</dbReference>
<dbReference type="AlphaFoldDB" id="A0A2N6CTC2"/>
<keyword evidence="6 8" id="KW-1133">Transmembrane helix</keyword>
<dbReference type="STRING" id="1111735.GCA_000428045_02571"/>
<feature type="transmembrane region" description="Helical" evidence="8">
    <location>
        <begin position="77"/>
        <end position="96"/>
    </location>
</feature>
<dbReference type="InterPro" id="IPR036259">
    <property type="entry name" value="MFS_trans_sf"/>
</dbReference>
<feature type="transmembrane region" description="Helical" evidence="8">
    <location>
        <begin position="336"/>
        <end position="361"/>
    </location>
</feature>
<dbReference type="Proteomes" id="UP000235015">
    <property type="component" value="Unassembled WGS sequence"/>
</dbReference>
<dbReference type="RefSeq" id="WP_273440616.1">
    <property type="nucleotide sequence ID" value="NZ_PKUN01000025.1"/>
</dbReference>
<proteinExistence type="inferred from homology"/>
<reference evidence="10 11" key="1">
    <citation type="submission" date="2017-11" db="EMBL/GenBank/DDBJ databases">
        <title>Genome-resolved metagenomics identifies genetic mobility, metabolic interactions, and unexpected diversity in perchlorate-reducing communities.</title>
        <authorList>
            <person name="Barnum T.P."/>
            <person name="Figueroa I.A."/>
            <person name="Carlstrom C.I."/>
            <person name="Lucas L.N."/>
            <person name="Engelbrektson A.L."/>
            <person name="Coates J.D."/>
        </authorList>
    </citation>
    <scope>NUCLEOTIDE SEQUENCE [LARGE SCALE GENOMIC DNA]</scope>
    <source>
        <strain evidence="10">BM301</strain>
    </source>
</reference>
<dbReference type="PANTHER" id="PTHR42718">
    <property type="entry name" value="MAJOR FACILITATOR SUPERFAMILY MULTIDRUG TRANSPORTER MFSC"/>
    <property type="match status" value="1"/>
</dbReference>
<dbReference type="EMBL" id="PKUN01000025">
    <property type="protein sequence ID" value="PLX60376.1"/>
    <property type="molecule type" value="Genomic_DNA"/>
</dbReference>
<evidence type="ECO:0000313" key="10">
    <source>
        <dbReference type="EMBL" id="PLX60376.1"/>
    </source>
</evidence>
<feature type="transmembrane region" description="Helical" evidence="8">
    <location>
        <begin position="280"/>
        <end position="301"/>
    </location>
</feature>
<dbReference type="Pfam" id="PF07690">
    <property type="entry name" value="MFS_1"/>
    <property type="match status" value="1"/>
</dbReference>
<evidence type="ECO:0000256" key="5">
    <source>
        <dbReference type="ARBA" id="ARBA00022692"/>
    </source>
</evidence>
<evidence type="ECO:0000256" key="2">
    <source>
        <dbReference type="ARBA" id="ARBA00006236"/>
    </source>
</evidence>
<dbReference type="InterPro" id="IPR020846">
    <property type="entry name" value="MFS_dom"/>
</dbReference>